<keyword evidence="2" id="KW-1185">Reference proteome</keyword>
<protein>
    <recommendedName>
        <fullName evidence="3">Inner membrane protein</fullName>
    </recommendedName>
</protein>
<evidence type="ECO:0000313" key="2">
    <source>
        <dbReference type="Proteomes" id="UP000010319"/>
    </source>
</evidence>
<dbReference type="EMBL" id="AALC02000021">
    <property type="protein sequence ID" value="EEQ06776.1"/>
    <property type="molecule type" value="Genomic_DNA"/>
</dbReference>
<dbReference type="Proteomes" id="UP000010319">
    <property type="component" value="Unassembled WGS sequence"/>
</dbReference>
<sequence length="91" mass="10261">MLNAKGLRSTQLMTIRTLNTLSDSLRDGAPAREREVVADLNVIASELKSLMLAVTQEQQVETPIYGYVWLSLGLTKQLEELDDLINMTLRR</sequence>
<evidence type="ECO:0008006" key="3">
    <source>
        <dbReference type="Google" id="ProtNLM"/>
    </source>
</evidence>
<organism evidence="1 2">
    <name type="scientific">Yersinia bercovieri ATCC 43970</name>
    <dbReference type="NCBI Taxonomy" id="349968"/>
    <lineage>
        <taxon>Bacteria</taxon>
        <taxon>Pseudomonadati</taxon>
        <taxon>Pseudomonadota</taxon>
        <taxon>Gammaproteobacteria</taxon>
        <taxon>Enterobacterales</taxon>
        <taxon>Yersiniaceae</taxon>
        <taxon>Yersinia</taxon>
    </lineage>
</organism>
<proteinExistence type="predicted"/>
<accession>A0ABM9XZE0</accession>
<comment type="caution">
    <text evidence="1">The sequence shown here is derived from an EMBL/GenBank/DDBJ whole genome shotgun (WGS) entry which is preliminary data.</text>
</comment>
<evidence type="ECO:0000313" key="1">
    <source>
        <dbReference type="EMBL" id="EEQ06776.1"/>
    </source>
</evidence>
<name>A0ABM9XZE0_YERBE</name>
<reference evidence="1" key="1">
    <citation type="submission" date="2008-12" db="EMBL/GenBank/DDBJ databases">
        <title>Annotation of the Yersinia bercovieri ATCC 43970 genome.</title>
        <authorList>
            <person name="Read T.D."/>
            <person name="Akmal A."/>
            <person name="Bishop-Lilly K."/>
            <person name="Chen P.E."/>
            <person name="Cook C."/>
            <person name="Kiley M.P."/>
            <person name="Lentz S."/>
            <person name="Mateczun A."/>
            <person name="Nagarajan N."/>
            <person name="Nolan N."/>
            <person name="Osborne B.I."/>
            <person name="Pop M."/>
            <person name="Sozhamannan S."/>
            <person name="Stewart A.C."/>
            <person name="Sulakvelidze A."/>
            <person name="Thomason B."/>
            <person name="Willner K."/>
            <person name="Zwick M.E."/>
        </authorList>
    </citation>
    <scope>NUCLEOTIDE SEQUENCE [LARGE SCALE GENOMIC DNA]</scope>
    <source>
        <strain evidence="1">ATCC 43970</strain>
    </source>
</reference>
<gene>
    <name evidence="1" type="ORF">yberc0001_17440</name>
</gene>